<feature type="domain" description="F-box" evidence="3">
    <location>
        <begin position="39"/>
        <end position="86"/>
    </location>
</feature>
<accession>A0AAW1Z0U5</accession>
<gene>
    <name evidence="5" type="ORF">ABG768_016525</name>
</gene>
<feature type="domain" description="FBA" evidence="4">
    <location>
        <begin position="107"/>
        <end position="275"/>
    </location>
</feature>
<dbReference type="EMBL" id="JAWDJR010000022">
    <property type="protein sequence ID" value="KAK9954462.1"/>
    <property type="molecule type" value="Genomic_DNA"/>
</dbReference>
<dbReference type="Pfam" id="PF12937">
    <property type="entry name" value="F-box-like"/>
    <property type="match status" value="1"/>
</dbReference>
<keyword evidence="6" id="KW-1185">Reference proteome</keyword>
<sequence length="1244" mass="143937">MKRNFSGSTLRKTRMDPSESDQIDSRDFENRTDACTALQADVPDVPLAMVEEILLNLPAHQVVRVCRLVCSEWKELVDSASHWRERCEREGIQPCDASRNPEDWRLFYFLAKNPRNLLKNPRAEDGLRGWENVQIGGDWVTEENRKPFPDNSVTKCFLTSDRLCMKEQLIDLEKEGYSAALMDQVQPHIKISDWYTPLSHYRGHYQIRVELLDQEKKAICGYRPYKVFFHQGDNYPWCPMTHVFKNYGCGVRFIRFTHGGMSGIRLTNSSVEICPAAERLRCTKSNLLKNPSAQDGLRGWKIVRSKGEWVTAENRKPLPDTVTKCFLTSYGVCLKRQLIDLEKEGYSDAFMDQVQPHIKISDWYAPLDVSGSEYQICVELLDERKNPIRTFQPEKVIFSFGNSEPWCQMTHVFKDYGPGVRFICFTHGGKDTQYWAGHYGIRVTNSSVEIYSAEGSGLTNRNLLKNPSAQSGFEGWEIVQNRGDRWVISGNRRIFPVRKCFVTSYGLCLKQQLIDLEKEGYNAAFMDRQQPHIKISDWYAPRSDCGSEYQICVELLDEKKKAIRTFEPEKVFFQQGKSEPWSQMTHVFMDYGPGVRFIRFTHGGKDTKSWKGQHGIQMKRNFSGSTLRKRIDPSGSDQIDSRDFENRTDACTALQSDVPDVPLAVVEEILLNLPAHQVVRVCRLVCREWKELVDSASHWRERCEREEIQPCDASRTPEDWRLFYFLAKNPRNLLKNPRADDGFQGWEDVQNGGDWVTEENRKPFPDNSVTKCFSASHWLCMKEQLIDLEKEGYSAALMDQVQPHIKISDWYTPISQYRGHYQITVQLLDQEKKAICDYRPHKVFFHQGDNYPWCPMTHVFRNYGCGVRFIRFTHGGTSEIRLTNSSVEICPAAERLRCTKSNLLKNPSAQDGLRGWKIVRSEGEWVTAENRKPLPDTVTKCFVTSHGECLKRQLIDLKKEGYSDAFMDQLQPHIKISDWYASRFNCGSEYQICVELLDRRKKPIMTFQPEKVVFPSGNSEPWCQMTHVFKNYRPGVRFIRFTHGGKDTQSWAGHYGIRITNSSVEIYSAEESSLTNRNLLKNPSAQSGFEGWEIVQNRGDRWVISGNNRTFPVSDCFVTSYGLCLKQQLIDLEKEGYNAAFMDRQQPHIKISDWYAPRSDCGSEYQICVELLDEKKKAIRTFEPEKVFFQQGKSEPWSQMTHVFMDYGPGVRFIRFTHGGKDTKSWKGQHGIQVTYSSVEIYPV</sequence>
<dbReference type="SUPFAM" id="SSF49785">
    <property type="entry name" value="Galactose-binding domain-like"/>
    <property type="match status" value="6"/>
</dbReference>
<name>A0AAW1Z0U5_CULAL</name>
<evidence type="ECO:0000259" key="3">
    <source>
        <dbReference type="PROSITE" id="PS50181"/>
    </source>
</evidence>
<evidence type="ECO:0000313" key="5">
    <source>
        <dbReference type="EMBL" id="KAK9954462.1"/>
    </source>
</evidence>
<dbReference type="PROSITE" id="PS51114">
    <property type="entry name" value="FBA"/>
    <property type="match status" value="6"/>
</dbReference>
<dbReference type="FunFam" id="2.60.120.260:FF:000012">
    <property type="entry name" value="F-box only protein 2"/>
    <property type="match status" value="6"/>
</dbReference>
<comment type="caution">
    <text evidence="5">The sequence shown here is derived from an EMBL/GenBank/DDBJ whole genome shotgun (WGS) entry which is preliminary data.</text>
</comment>
<organism evidence="5 6">
    <name type="scientific">Culter alburnus</name>
    <name type="common">Topmouth culter</name>
    <dbReference type="NCBI Taxonomy" id="194366"/>
    <lineage>
        <taxon>Eukaryota</taxon>
        <taxon>Metazoa</taxon>
        <taxon>Chordata</taxon>
        <taxon>Craniata</taxon>
        <taxon>Vertebrata</taxon>
        <taxon>Euteleostomi</taxon>
        <taxon>Actinopterygii</taxon>
        <taxon>Neopterygii</taxon>
        <taxon>Teleostei</taxon>
        <taxon>Ostariophysi</taxon>
        <taxon>Cypriniformes</taxon>
        <taxon>Xenocyprididae</taxon>
        <taxon>Xenocypridinae</taxon>
        <taxon>Culter</taxon>
    </lineage>
</organism>
<dbReference type="GO" id="GO:0031146">
    <property type="term" value="P:SCF-dependent proteasomal ubiquitin-dependent protein catabolic process"/>
    <property type="evidence" value="ECO:0007669"/>
    <property type="project" value="TreeGrafter"/>
</dbReference>
<dbReference type="SMART" id="SM01198">
    <property type="entry name" value="FBA"/>
    <property type="match status" value="6"/>
</dbReference>
<dbReference type="GO" id="GO:0019005">
    <property type="term" value="C:SCF ubiquitin ligase complex"/>
    <property type="evidence" value="ECO:0007669"/>
    <property type="project" value="TreeGrafter"/>
</dbReference>
<evidence type="ECO:0000313" key="6">
    <source>
        <dbReference type="Proteomes" id="UP001479290"/>
    </source>
</evidence>
<dbReference type="PANTHER" id="PTHR12125:SF12">
    <property type="entry name" value="F-BOX ONLY PROTEIN 6"/>
    <property type="match status" value="1"/>
</dbReference>
<dbReference type="PROSITE" id="PS50181">
    <property type="entry name" value="FBOX"/>
    <property type="match status" value="2"/>
</dbReference>
<dbReference type="InterPro" id="IPR001810">
    <property type="entry name" value="F-box_dom"/>
</dbReference>
<evidence type="ECO:0000256" key="2">
    <source>
        <dbReference type="SAM" id="MobiDB-lite"/>
    </source>
</evidence>
<dbReference type="GO" id="GO:0005737">
    <property type="term" value="C:cytoplasm"/>
    <property type="evidence" value="ECO:0007669"/>
    <property type="project" value="UniProtKB-ARBA"/>
</dbReference>
<proteinExistence type="predicted"/>
<dbReference type="PANTHER" id="PTHR12125">
    <property type="entry name" value="F-BOX ONLY PROTEIN 6-LIKE PROTEIN"/>
    <property type="match status" value="1"/>
</dbReference>
<feature type="region of interest" description="Disordered" evidence="2">
    <location>
        <begin position="1"/>
        <end position="26"/>
    </location>
</feature>
<dbReference type="Pfam" id="PF04300">
    <property type="entry name" value="FBA"/>
    <property type="match status" value="6"/>
</dbReference>
<dbReference type="Gene3D" id="1.20.1280.50">
    <property type="match status" value="2"/>
</dbReference>
<feature type="domain" description="FBA" evidence="4">
    <location>
        <begin position="273"/>
        <end position="452"/>
    </location>
</feature>
<dbReference type="InterPro" id="IPR036047">
    <property type="entry name" value="F-box-like_dom_sf"/>
</dbReference>
<dbReference type="InterPro" id="IPR008979">
    <property type="entry name" value="Galactose-bd-like_sf"/>
</dbReference>
<evidence type="ECO:0000259" key="4">
    <source>
        <dbReference type="PROSITE" id="PS51114"/>
    </source>
</evidence>
<keyword evidence="1" id="KW-0833">Ubl conjugation pathway</keyword>
<reference evidence="5 6" key="1">
    <citation type="submission" date="2024-05" db="EMBL/GenBank/DDBJ databases">
        <title>A high-quality chromosomal-level genome assembly of Topmouth culter (Culter alburnus).</title>
        <authorList>
            <person name="Zhao H."/>
        </authorList>
    </citation>
    <scope>NUCLEOTIDE SEQUENCE [LARGE SCALE GENOMIC DNA]</scope>
    <source>
        <strain evidence="5">CATC2023</strain>
        <tissue evidence="5">Muscle</tissue>
    </source>
</reference>
<dbReference type="SUPFAM" id="SSF81383">
    <property type="entry name" value="F-box domain"/>
    <property type="match status" value="2"/>
</dbReference>
<protein>
    <submittedName>
        <fullName evidence="5">Uncharacterized protein</fullName>
    </submittedName>
</protein>
<dbReference type="Proteomes" id="UP001479290">
    <property type="component" value="Unassembled WGS sequence"/>
</dbReference>
<dbReference type="Pfam" id="PF00646">
    <property type="entry name" value="F-box"/>
    <property type="match status" value="1"/>
</dbReference>
<feature type="domain" description="FBA" evidence="4">
    <location>
        <begin position="723"/>
        <end position="898"/>
    </location>
</feature>
<evidence type="ECO:0000256" key="1">
    <source>
        <dbReference type="ARBA" id="ARBA00022786"/>
    </source>
</evidence>
<dbReference type="GO" id="GO:0006516">
    <property type="term" value="P:glycoprotein catabolic process"/>
    <property type="evidence" value="ECO:0007669"/>
    <property type="project" value="TreeGrafter"/>
</dbReference>
<feature type="domain" description="FBA" evidence="4">
    <location>
        <begin position="1068"/>
        <end position="1243"/>
    </location>
</feature>
<dbReference type="InterPro" id="IPR039752">
    <property type="entry name" value="F-box_only"/>
</dbReference>
<feature type="domain" description="FBA" evidence="4">
    <location>
        <begin position="889"/>
        <end position="1068"/>
    </location>
</feature>
<feature type="compositionally biased region" description="Basic and acidic residues" evidence="2">
    <location>
        <begin position="13"/>
        <end position="26"/>
    </location>
</feature>
<feature type="domain" description="F-box" evidence="3">
    <location>
        <begin position="655"/>
        <end position="702"/>
    </location>
</feature>
<dbReference type="GO" id="GO:0061630">
    <property type="term" value="F:ubiquitin protein ligase activity"/>
    <property type="evidence" value="ECO:0007669"/>
    <property type="project" value="TreeGrafter"/>
</dbReference>
<feature type="compositionally biased region" description="Polar residues" evidence="2">
    <location>
        <begin position="1"/>
        <end position="10"/>
    </location>
</feature>
<dbReference type="GO" id="GO:0036503">
    <property type="term" value="P:ERAD pathway"/>
    <property type="evidence" value="ECO:0007669"/>
    <property type="project" value="TreeGrafter"/>
</dbReference>
<dbReference type="Gene3D" id="2.60.120.260">
    <property type="entry name" value="Galactose-binding domain-like"/>
    <property type="match status" value="6"/>
</dbReference>
<feature type="domain" description="FBA" evidence="4">
    <location>
        <begin position="451"/>
        <end position="627"/>
    </location>
</feature>
<dbReference type="AlphaFoldDB" id="A0AAW1Z0U5"/>
<dbReference type="InterPro" id="IPR007397">
    <property type="entry name" value="F-box-assoc_dom"/>
</dbReference>
<dbReference type="SMART" id="SM00256">
    <property type="entry name" value="FBOX"/>
    <property type="match status" value="2"/>
</dbReference>
<dbReference type="FunFam" id="1.20.1280.50:FF:000002">
    <property type="entry name" value="F-box only protein 44"/>
    <property type="match status" value="2"/>
</dbReference>